<accession>A0A7T2VYY8</accession>
<dbReference type="EMBL" id="CP065668">
    <property type="protein sequence ID" value="QPS08591.1"/>
    <property type="molecule type" value="Genomic_DNA"/>
</dbReference>
<feature type="coiled-coil region" evidence="8">
    <location>
        <begin position="397"/>
        <end position="455"/>
    </location>
</feature>
<name>A0A7T2VYY8_DELAC</name>
<dbReference type="GO" id="GO:0009279">
    <property type="term" value="C:cell outer membrane"/>
    <property type="evidence" value="ECO:0007669"/>
    <property type="project" value="UniProtKB-SubCell"/>
</dbReference>
<comment type="subcellular location">
    <subcellularLocation>
        <location evidence="1">Cell outer membrane</location>
    </subcellularLocation>
</comment>
<dbReference type="PANTHER" id="PTHR30026:SF5">
    <property type="entry name" value="ABC-TYPE EFFLUX SYSTEM SECRETIN COMPONENT"/>
    <property type="match status" value="1"/>
</dbReference>
<evidence type="ECO:0000256" key="7">
    <source>
        <dbReference type="ARBA" id="ARBA00023237"/>
    </source>
</evidence>
<evidence type="ECO:0000256" key="8">
    <source>
        <dbReference type="SAM" id="Coils"/>
    </source>
</evidence>
<dbReference type="GO" id="GO:0015562">
    <property type="term" value="F:efflux transmembrane transporter activity"/>
    <property type="evidence" value="ECO:0007669"/>
    <property type="project" value="InterPro"/>
</dbReference>
<evidence type="ECO:0000256" key="9">
    <source>
        <dbReference type="SAM" id="SignalP"/>
    </source>
</evidence>
<dbReference type="GO" id="GO:0015288">
    <property type="term" value="F:porin activity"/>
    <property type="evidence" value="ECO:0007669"/>
    <property type="project" value="TreeGrafter"/>
</dbReference>
<evidence type="ECO:0000313" key="11">
    <source>
        <dbReference type="Proteomes" id="UP000594778"/>
    </source>
</evidence>
<keyword evidence="5" id="KW-0812">Transmembrane</keyword>
<keyword evidence="3" id="KW-0813">Transport</keyword>
<feature type="signal peptide" evidence="9">
    <location>
        <begin position="1"/>
        <end position="34"/>
    </location>
</feature>
<dbReference type="PANTHER" id="PTHR30026">
    <property type="entry name" value="OUTER MEMBRANE PROTEIN TOLC"/>
    <property type="match status" value="1"/>
</dbReference>
<evidence type="ECO:0000256" key="3">
    <source>
        <dbReference type="ARBA" id="ARBA00022448"/>
    </source>
</evidence>
<evidence type="ECO:0000313" key="10">
    <source>
        <dbReference type="EMBL" id="QPS08591.1"/>
    </source>
</evidence>
<gene>
    <name evidence="10" type="ORF">I6G66_00505</name>
</gene>
<dbReference type="InterPro" id="IPR003423">
    <property type="entry name" value="OMP_efflux"/>
</dbReference>
<dbReference type="InterPro" id="IPR051906">
    <property type="entry name" value="TolC-like"/>
</dbReference>
<keyword evidence="4" id="KW-1134">Transmembrane beta strand</keyword>
<dbReference type="Pfam" id="PF02321">
    <property type="entry name" value="OEP"/>
    <property type="match status" value="2"/>
</dbReference>
<protein>
    <submittedName>
        <fullName evidence="10">TolC family protein</fullName>
    </submittedName>
</protein>
<feature type="chain" id="PRO_5032444132" evidence="9">
    <location>
        <begin position="35"/>
        <end position="489"/>
    </location>
</feature>
<keyword evidence="7" id="KW-0998">Cell outer membrane</keyword>
<sequence>MPLSAPTFFPLLARPARLVPWLAALGMAAGAAQAAGEAPASQAAAAMSFVQARQALLEGSDQLAASAKAVESARLRRQGTQGLGGPSVAITGLGYRYSANADIDLDPARRTLDGVLGQLPPSVGPAIPSLPQLPTSYALQRKSTNASASLSLVWPLYLGGLSDAVRSGLDAATDEALADAASSSHALHSLLVQRYFGAQLAERAARLRERALEGVRVHDTAAQSMLKAGVISRLERLQARAALADAEQQARKSRDDADLAAAALARTVKAQRQVLPSTPLFVSSRPLPPLDGFVTAAQAHHPGLDKVQAKKRQAESLHDAQEALRRPQLLAFGSREVNTSGKPNWVAGVAVRWTLWDSIDRDALAASSQRKIEQAELTQAQALSDIALLVEKNWLGVEQARRQYQAQQAQEDLARELLRLREAGLREGTSTTLDLIDASLNLAKVQTQRAELANQYVQALAALLESTGQSGEFDRFMAQADIQIPPDAP</sequence>
<proteinExistence type="inferred from homology"/>
<evidence type="ECO:0000256" key="2">
    <source>
        <dbReference type="ARBA" id="ARBA00007613"/>
    </source>
</evidence>
<reference evidence="10 11" key="1">
    <citation type="submission" date="2020-12" db="EMBL/GenBank/DDBJ databases">
        <title>FDA dAtabase for Regulatory Grade micrObial Sequences (FDA-ARGOS): Supporting development and validation of Infectious Disease Dx tests.</title>
        <authorList>
            <person name="Sproer C."/>
            <person name="Gronow S."/>
            <person name="Severitt S."/>
            <person name="Schroder I."/>
            <person name="Tallon L."/>
            <person name="Sadzewicz L."/>
            <person name="Zhao X."/>
            <person name="Boylan J."/>
            <person name="Ott S."/>
            <person name="Bowen H."/>
            <person name="Vavikolanu K."/>
            <person name="Mehta A."/>
            <person name="Aluvathingal J."/>
            <person name="Nadendla S."/>
            <person name="Lowell S."/>
            <person name="Myers T."/>
            <person name="Yan Y."/>
            <person name="Sichtig H."/>
        </authorList>
    </citation>
    <scope>NUCLEOTIDE SEQUENCE [LARGE SCALE GENOMIC DNA]</scope>
    <source>
        <strain evidence="10 11">FDAARGOS_909</strain>
    </source>
</reference>
<evidence type="ECO:0000256" key="1">
    <source>
        <dbReference type="ARBA" id="ARBA00004442"/>
    </source>
</evidence>
<dbReference type="AlphaFoldDB" id="A0A7T2VYY8"/>
<comment type="similarity">
    <text evidence="2">Belongs to the outer membrane factor (OMF) (TC 1.B.17) family.</text>
</comment>
<evidence type="ECO:0000256" key="4">
    <source>
        <dbReference type="ARBA" id="ARBA00022452"/>
    </source>
</evidence>
<dbReference type="RefSeq" id="WP_197955860.1">
    <property type="nucleotide sequence ID" value="NZ_CP065668.1"/>
</dbReference>
<organism evidence="10 11">
    <name type="scientific">Delftia acidovorans</name>
    <name type="common">Pseudomonas acidovorans</name>
    <name type="synonym">Comamonas acidovorans</name>
    <dbReference type="NCBI Taxonomy" id="80866"/>
    <lineage>
        <taxon>Bacteria</taxon>
        <taxon>Pseudomonadati</taxon>
        <taxon>Pseudomonadota</taxon>
        <taxon>Betaproteobacteria</taxon>
        <taxon>Burkholderiales</taxon>
        <taxon>Comamonadaceae</taxon>
        <taxon>Delftia</taxon>
    </lineage>
</organism>
<keyword evidence="9" id="KW-0732">Signal</keyword>
<dbReference type="GO" id="GO:1990281">
    <property type="term" value="C:efflux pump complex"/>
    <property type="evidence" value="ECO:0007669"/>
    <property type="project" value="TreeGrafter"/>
</dbReference>
<keyword evidence="8" id="KW-0175">Coiled coil</keyword>
<dbReference type="Gene3D" id="1.20.1600.10">
    <property type="entry name" value="Outer membrane efflux proteins (OEP)"/>
    <property type="match status" value="1"/>
</dbReference>
<evidence type="ECO:0000256" key="6">
    <source>
        <dbReference type="ARBA" id="ARBA00023136"/>
    </source>
</evidence>
<keyword evidence="6" id="KW-0472">Membrane</keyword>
<dbReference type="Proteomes" id="UP000594778">
    <property type="component" value="Chromosome"/>
</dbReference>
<dbReference type="SUPFAM" id="SSF56954">
    <property type="entry name" value="Outer membrane efflux proteins (OEP)"/>
    <property type="match status" value="1"/>
</dbReference>
<evidence type="ECO:0000256" key="5">
    <source>
        <dbReference type="ARBA" id="ARBA00022692"/>
    </source>
</evidence>